<dbReference type="PIRSF" id="PIRSF028729">
    <property type="entry name" value="E3_ubiquit_lig_SCF_Skp"/>
    <property type="match status" value="1"/>
</dbReference>
<dbReference type="InterPro" id="IPR016897">
    <property type="entry name" value="SKP1"/>
</dbReference>
<feature type="domain" description="SKP1 component POZ" evidence="7">
    <location>
        <begin position="13"/>
        <end position="74"/>
    </location>
</feature>
<dbReference type="GO" id="GO:0000712">
    <property type="term" value="P:resolution of meiotic recombination intermediates"/>
    <property type="evidence" value="ECO:0007669"/>
    <property type="project" value="EnsemblFungi"/>
</dbReference>
<evidence type="ECO:0000256" key="1">
    <source>
        <dbReference type="ARBA" id="ARBA00009993"/>
    </source>
</evidence>
<dbReference type="GO" id="GO:0043224">
    <property type="term" value="C:nuclear SCF ubiquitin ligase complex"/>
    <property type="evidence" value="ECO:0007669"/>
    <property type="project" value="EnsemblFungi"/>
</dbReference>
<dbReference type="SUPFAM" id="SSF81382">
    <property type="entry name" value="Skp1 dimerisation domain-like"/>
    <property type="match status" value="1"/>
</dbReference>
<dbReference type="GO" id="GO:0045841">
    <property type="term" value="P:negative regulation of mitotic metaphase/anaphase transition"/>
    <property type="evidence" value="ECO:0007669"/>
    <property type="project" value="EnsemblFungi"/>
</dbReference>
<dbReference type="GO" id="GO:0016567">
    <property type="term" value="P:protein ubiquitination"/>
    <property type="evidence" value="ECO:0007669"/>
    <property type="project" value="UniProtKB-UniPathway"/>
</dbReference>
<feature type="region of interest" description="Disordered" evidence="5">
    <location>
        <begin position="71"/>
        <end position="91"/>
    </location>
</feature>
<evidence type="ECO:0000313" key="9">
    <source>
        <dbReference type="Proteomes" id="UP000002668"/>
    </source>
</evidence>
<comment type="similarity">
    <text evidence="1 4">Belongs to the SKP1 family.</text>
</comment>
<evidence type="ECO:0000256" key="2">
    <source>
        <dbReference type="ARBA" id="ARBA00022786"/>
    </source>
</evidence>
<proteinExistence type="inferred from homology"/>
<comment type="subunit">
    <text evidence="4">Component of the SCF (SKP1-CUL1-F-box protein) E3 ubiquitin ligase complexes.</text>
</comment>
<dbReference type="FunCoup" id="E5ABR0">
    <property type="interactions" value="731"/>
</dbReference>
<evidence type="ECO:0000256" key="3">
    <source>
        <dbReference type="ARBA" id="ARBA00045385"/>
    </source>
</evidence>
<dbReference type="EMBL" id="FP929138">
    <property type="protein sequence ID" value="CBY01101.1"/>
    <property type="molecule type" value="Genomic_DNA"/>
</dbReference>
<keyword evidence="2 4" id="KW-0833">Ubl conjugation pathway</keyword>
<dbReference type="SMART" id="SM00512">
    <property type="entry name" value="Skp1"/>
    <property type="match status" value="1"/>
</dbReference>
<evidence type="ECO:0000259" key="6">
    <source>
        <dbReference type="Pfam" id="PF01466"/>
    </source>
</evidence>
<dbReference type="InParanoid" id="E5ABR0"/>
<dbReference type="InterPro" id="IPR011333">
    <property type="entry name" value="SKP1/BTB/POZ_sf"/>
</dbReference>
<evidence type="ECO:0000313" key="8">
    <source>
        <dbReference type="EMBL" id="CBY01101.1"/>
    </source>
</evidence>
<dbReference type="AlphaFoldDB" id="E5ABR0"/>
<keyword evidence="9" id="KW-1185">Reference proteome</keyword>
<name>E5ABR0_LEPMJ</name>
<reference evidence="9" key="1">
    <citation type="journal article" date="2011" name="Nat. Commun.">
        <title>Effector diversification within compartments of the Leptosphaeria maculans genome affected by Repeat-Induced Point mutations.</title>
        <authorList>
            <person name="Rouxel T."/>
            <person name="Grandaubert J."/>
            <person name="Hane J.K."/>
            <person name="Hoede C."/>
            <person name="van de Wouw A.P."/>
            <person name="Couloux A."/>
            <person name="Dominguez V."/>
            <person name="Anthouard V."/>
            <person name="Bally P."/>
            <person name="Bourras S."/>
            <person name="Cozijnsen A.J."/>
            <person name="Ciuffetti L.M."/>
            <person name="Degrave A."/>
            <person name="Dilmaghani A."/>
            <person name="Duret L."/>
            <person name="Fudal I."/>
            <person name="Goodwin S.B."/>
            <person name="Gout L."/>
            <person name="Glaser N."/>
            <person name="Linglin J."/>
            <person name="Kema G.H.J."/>
            <person name="Lapalu N."/>
            <person name="Lawrence C.B."/>
            <person name="May K."/>
            <person name="Meyer M."/>
            <person name="Ollivier B."/>
            <person name="Poulain J."/>
            <person name="Schoch C.L."/>
            <person name="Simon A."/>
            <person name="Spatafora J.W."/>
            <person name="Stachowiak A."/>
            <person name="Turgeon B.G."/>
            <person name="Tyler B.M."/>
            <person name="Vincent D."/>
            <person name="Weissenbach J."/>
            <person name="Amselem J."/>
            <person name="Quesneville H."/>
            <person name="Oliver R.P."/>
            <person name="Wincker P."/>
            <person name="Balesdent M.-H."/>
            <person name="Howlett B.J."/>
        </authorList>
    </citation>
    <scope>NUCLEOTIDE SEQUENCE [LARGE SCALE GENOMIC DNA]</scope>
    <source>
        <strain evidence="9">JN3 / isolate v23.1.3 / race Av1-4-5-6-7-8</strain>
    </source>
</reference>
<dbReference type="GO" id="GO:0017117">
    <property type="term" value="C:single-stranded DNA-dependent ATP-dependent DNA helicase complex"/>
    <property type="evidence" value="ECO:0007669"/>
    <property type="project" value="EnsemblFungi"/>
</dbReference>
<dbReference type="GeneID" id="13291741"/>
<dbReference type="InterPro" id="IPR001232">
    <property type="entry name" value="SKP1-like"/>
</dbReference>
<dbReference type="UniPathway" id="UPA00143"/>
<accession>E5ABR0</accession>
<dbReference type="GO" id="GO:0016301">
    <property type="term" value="F:kinase activity"/>
    <property type="evidence" value="ECO:0007669"/>
    <property type="project" value="UniProtKB-KW"/>
</dbReference>
<evidence type="ECO:0000256" key="5">
    <source>
        <dbReference type="SAM" id="MobiDB-lite"/>
    </source>
</evidence>
<dbReference type="SUPFAM" id="SSF54695">
    <property type="entry name" value="POZ domain"/>
    <property type="match status" value="1"/>
</dbReference>
<dbReference type="FunFam" id="3.30.710.10:FF:000026">
    <property type="entry name" value="E3 ubiquitin ligase complex SCF subunit"/>
    <property type="match status" value="1"/>
</dbReference>
<dbReference type="Proteomes" id="UP000002668">
    <property type="component" value="Genome"/>
</dbReference>
<evidence type="ECO:0000259" key="7">
    <source>
        <dbReference type="Pfam" id="PF03931"/>
    </source>
</evidence>
<dbReference type="InterPro" id="IPR016073">
    <property type="entry name" value="Skp1_comp_POZ"/>
</dbReference>
<dbReference type="InterPro" id="IPR016072">
    <property type="entry name" value="Skp1_comp_dimer"/>
</dbReference>
<dbReference type="InterPro" id="IPR036296">
    <property type="entry name" value="SKP1-like_dim_sf"/>
</dbReference>
<dbReference type="RefSeq" id="XP_003844580.1">
    <property type="nucleotide sequence ID" value="XM_003844532.1"/>
</dbReference>
<feature type="domain" description="SKP1 component dimerisation" evidence="6">
    <location>
        <begin position="121"/>
        <end position="168"/>
    </location>
</feature>
<dbReference type="HOGENOM" id="CLU_059252_4_0_1"/>
<dbReference type="OMA" id="DKYTASM"/>
<protein>
    <recommendedName>
        <fullName evidence="4">E3 ubiquitin ligase complex SCF subunit</fullName>
    </recommendedName>
</protein>
<dbReference type="CDD" id="cd18322">
    <property type="entry name" value="BTB_POZ_SKP1"/>
    <property type="match status" value="1"/>
</dbReference>
<dbReference type="Pfam" id="PF01466">
    <property type="entry name" value="Skp1"/>
    <property type="match status" value="1"/>
</dbReference>
<dbReference type="GO" id="GO:0043291">
    <property type="term" value="C:RAVE complex"/>
    <property type="evidence" value="ECO:0007669"/>
    <property type="project" value="EnsemblFungi"/>
</dbReference>
<keyword evidence="8" id="KW-0418">Kinase</keyword>
<dbReference type="PANTHER" id="PTHR11165">
    <property type="entry name" value="SKP1"/>
    <property type="match status" value="1"/>
</dbReference>
<dbReference type="GO" id="GO:0031146">
    <property type="term" value="P:SCF-dependent proteasomal ubiquitin-dependent protein catabolic process"/>
    <property type="evidence" value="ECO:0007669"/>
    <property type="project" value="EnsemblFungi"/>
</dbReference>
<dbReference type="VEuPathDB" id="FungiDB:LEMA_P022310.1"/>
<dbReference type="STRING" id="985895.E5ABR0"/>
<comment type="pathway">
    <text evidence="4">Protein modification; protein ubiquitination.</text>
</comment>
<evidence type="ECO:0000256" key="4">
    <source>
        <dbReference type="PIRNR" id="PIRNR028729"/>
    </source>
</evidence>
<dbReference type="Gene3D" id="3.30.710.10">
    <property type="entry name" value="Potassium Channel Kv1.1, Chain A"/>
    <property type="match status" value="1"/>
</dbReference>
<organism evidence="9">
    <name type="scientific">Leptosphaeria maculans (strain JN3 / isolate v23.1.3 / race Av1-4-5-6-7-8)</name>
    <name type="common">Blackleg fungus</name>
    <name type="synonym">Phoma lingam</name>
    <dbReference type="NCBI Taxonomy" id="985895"/>
    <lineage>
        <taxon>Eukaryota</taxon>
        <taxon>Fungi</taxon>
        <taxon>Dikarya</taxon>
        <taxon>Ascomycota</taxon>
        <taxon>Pezizomycotina</taxon>
        <taxon>Dothideomycetes</taxon>
        <taxon>Pleosporomycetidae</taxon>
        <taxon>Pleosporales</taxon>
        <taxon>Pleosporineae</taxon>
        <taxon>Leptosphaeriaceae</taxon>
        <taxon>Plenodomus</taxon>
        <taxon>Plenodomus lingam/Leptosphaeria maculans species complex</taxon>
    </lineage>
</organism>
<dbReference type="GO" id="GO:0101026">
    <property type="term" value="P:mitotic nuclear membrane biogenesis"/>
    <property type="evidence" value="ECO:0007669"/>
    <property type="project" value="EnsemblFungi"/>
</dbReference>
<keyword evidence="8" id="KW-0808">Transferase</keyword>
<dbReference type="eggNOG" id="KOG1724">
    <property type="taxonomic scope" value="Eukaryota"/>
</dbReference>
<dbReference type="OrthoDB" id="2342932at2759"/>
<sequence>MATAATTEASARLIKVTTSDGATMSVARPVAERSILIKNLLEDLGGDNEEAIPIPNVNEAVMKKVLEWCDHHKNDPPASQDDDSDSRKKSTDIDEWDQKFMQVDQEMLFEIILAANYLDIKALLDVGCKTVANMIKGKSPDEIRKTFNIQNDFTPEEEEQIRRENEWAEDR</sequence>
<dbReference type="GO" id="GO:0000018">
    <property type="term" value="P:regulation of DNA recombination"/>
    <property type="evidence" value="ECO:0007669"/>
    <property type="project" value="EnsemblFungi"/>
</dbReference>
<gene>
    <name evidence="8" type="ORF">LEMA_P022310.1</name>
</gene>
<dbReference type="Pfam" id="PF03931">
    <property type="entry name" value="Skp1_POZ"/>
    <property type="match status" value="1"/>
</dbReference>
<comment type="function">
    <text evidence="3">Essential component of the SCF (SKP1-CUL1-F-box protein) E3 ubiquitin ligase complexes, which mediate the ubiquitination and subsequent proteasomal degradation of target proteins. Controls sulfur metabolite repression, probably by mediating the inactivation or degradation of the metR transcription factor.</text>
</comment>